<feature type="transmembrane region" description="Helical" evidence="5">
    <location>
        <begin position="290"/>
        <end position="308"/>
    </location>
</feature>
<comment type="subcellular location">
    <subcellularLocation>
        <location evidence="1">Membrane</location>
        <topology evidence="1">Multi-pass membrane protein</topology>
    </subcellularLocation>
</comment>
<feature type="transmembrane region" description="Helical" evidence="5">
    <location>
        <begin position="320"/>
        <end position="341"/>
    </location>
</feature>
<feature type="transmembrane region" description="Helical" evidence="5">
    <location>
        <begin position="395"/>
        <end position="416"/>
    </location>
</feature>
<dbReference type="SUPFAM" id="SSF103473">
    <property type="entry name" value="MFS general substrate transporter"/>
    <property type="match status" value="1"/>
</dbReference>
<sequence length="559" mass="62234">MSHILRANETLEYGSCEIKVWANTSEGQEVVFEKSCREYQYEHNVSVSVVSEWNLVCENEALSQLPQMLTMLGMMAGAASLPQLGDRFGRKKLLIGSSLLMSSVLLGMAFIQSFEIFLLLKFLSGSFNQGVMVPYFTIMIEIFPAELRLMMGFNMTIQWVTTVVILVPFAYLLQDASWRTLQMTYGISAFITFLPILFMDESLRWLLANRHIDEARKVMKKACAMNGKSYEQLVDTVLNKQTDKHSVAGFSNETQLPTLPPEADQTTVVKPKESHATLLDIMKNPTLRRMSLSICFGWMISSLTYYGITLLSTSLAGDAYVNFLLGGALEFPSAIMMFIVIKRMISSLTYYGITLLSTSLAGDAYVNFLFVGALAFPSAIMMFIVIKRFGRKTSLIFFTFSAGVTLLVAVLVATLAEKTYATQMSQTALTLAGKFFISASFNNLWIYTPELYPTNLRNVGIGISSTCARIAAAGSPFFNILAKKALWAPGALFASGCFVGVFLFSFLPETGWRELPQTIAEVEGWFKTDQALRKTKKGNAKMGKTDIKFVTIEEKNEDV</sequence>
<evidence type="ECO:0000256" key="5">
    <source>
        <dbReference type="SAM" id="Phobius"/>
    </source>
</evidence>
<evidence type="ECO:0000259" key="6">
    <source>
        <dbReference type="PROSITE" id="PS50850"/>
    </source>
</evidence>
<evidence type="ECO:0000256" key="4">
    <source>
        <dbReference type="ARBA" id="ARBA00023136"/>
    </source>
</evidence>
<evidence type="ECO:0000313" key="8">
    <source>
        <dbReference type="RefSeq" id="XP_035824550.1"/>
    </source>
</evidence>
<proteinExistence type="predicted"/>
<keyword evidence="4 5" id="KW-0472">Membrane</keyword>
<feature type="transmembrane region" description="Helical" evidence="5">
    <location>
        <begin position="428"/>
        <end position="447"/>
    </location>
</feature>
<feature type="transmembrane region" description="Helical" evidence="5">
    <location>
        <begin position="93"/>
        <end position="111"/>
    </location>
</feature>
<dbReference type="Pfam" id="PF07690">
    <property type="entry name" value="MFS_1"/>
    <property type="match status" value="1"/>
</dbReference>
<evidence type="ECO:0000256" key="3">
    <source>
        <dbReference type="ARBA" id="ARBA00022989"/>
    </source>
</evidence>
<dbReference type="GeneID" id="101853842"/>
<feature type="transmembrane region" description="Helical" evidence="5">
    <location>
        <begin position="185"/>
        <end position="207"/>
    </location>
</feature>
<feature type="transmembrane region" description="Helical" evidence="5">
    <location>
        <begin position="365"/>
        <end position="389"/>
    </location>
</feature>
<dbReference type="Gene3D" id="1.20.1250.20">
    <property type="entry name" value="MFS general substrate transporter like domains"/>
    <property type="match status" value="2"/>
</dbReference>
<dbReference type="InterPro" id="IPR036259">
    <property type="entry name" value="MFS_trans_sf"/>
</dbReference>
<keyword evidence="2 5" id="KW-0812">Transmembrane</keyword>
<feature type="transmembrane region" description="Helical" evidence="5">
    <location>
        <begin position="152"/>
        <end position="173"/>
    </location>
</feature>
<dbReference type="InterPro" id="IPR020846">
    <property type="entry name" value="MFS_dom"/>
</dbReference>
<keyword evidence="3 5" id="KW-1133">Transmembrane helix</keyword>
<feature type="domain" description="Major facilitator superfamily (MFS) profile" evidence="6">
    <location>
        <begin position="1"/>
        <end position="512"/>
    </location>
</feature>
<dbReference type="PROSITE" id="PS50850">
    <property type="entry name" value="MFS"/>
    <property type="match status" value="1"/>
</dbReference>
<feature type="transmembrane region" description="Helical" evidence="5">
    <location>
        <begin position="486"/>
        <end position="507"/>
    </location>
</feature>
<evidence type="ECO:0000256" key="2">
    <source>
        <dbReference type="ARBA" id="ARBA00022692"/>
    </source>
</evidence>
<dbReference type="InterPro" id="IPR011701">
    <property type="entry name" value="MFS"/>
</dbReference>
<dbReference type="PANTHER" id="PTHR24064">
    <property type="entry name" value="SOLUTE CARRIER FAMILY 22 MEMBER"/>
    <property type="match status" value="1"/>
</dbReference>
<dbReference type="RefSeq" id="XP_035824550.1">
    <property type="nucleotide sequence ID" value="XM_035968657.1"/>
</dbReference>
<accession>A0ABM1VQ58</accession>
<gene>
    <name evidence="8" type="primary">LOC101853842</name>
</gene>
<dbReference type="Proteomes" id="UP000694888">
    <property type="component" value="Unplaced"/>
</dbReference>
<name>A0ABM1VQ58_APLCA</name>
<reference evidence="8" key="1">
    <citation type="submission" date="2025-08" db="UniProtKB">
        <authorList>
            <consortium name="RefSeq"/>
        </authorList>
    </citation>
    <scope>IDENTIFICATION</scope>
</reference>
<protein>
    <submittedName>
        <fullName evidence="8">Organic cation transporter protein</fullName>
    </submittedName>
</protein>
<organism evidence="7 8">
    <name type="scientific">Aplysia californica</name>
    <name type="common">California sea hare</name>
    <dbReference type="NCBI Taxonomy" id="6500"/>
    <lineage>
        <taxon>Eukaryota</taxon>
        <taxon>Metazoa</taxon>
        <taxon>Spiralia</taxon>
        <taxon>Lophotrochozoa</taxon>
        <taxon>Mollusca</taxon>
        <taxon>Gastropoda</taxon>
        <taxon>Heterobranchia</taxon>
        <taxon>Euthyneura</taxon>
        <taxon>Tectipleura</taxon>
        <taxon>Aplysiida</taxon>
        <taxon>Aplysioidea</taxon>
        <taxon>Aplysiidae</taxon>
        <taxon>Aplysia</taxon>
    </lineage>
</organism>
<evidence type="ECO:0000313" key="7">
    <source>
        <dbReference type="Proteomes" id="UP000694888"/>
    </source>
</evidence>
<keyword evidence="7" id="KW-1185">Reference proteome</keyword>
<evidence type="ECO:0000256" key="1">
    <source>
        <dbReference type="ARBA" id="ARBA00004141"/>
    </source>
</evidence>